<feature type="chain" id="PRO_5043415302" evidence="3">
    <location>
        <begin position="21"/>
        <end position="423"/>
    </location>
</feature>
<dbReference type="EMBL" id="CAMGYJ010000005">
    <property type="protein sequence ID" value="CAI0417044.1"/>
    <property type="molecule type" value="Genomic_DNA"/>
</dbReference>
<feature type="signal peptide" evidence="3">
    <location>
        <begin position="1"/>
        <end position="20"/>
    </location>
</feature>
<dbReference type="GO" id="GO:0009723">
    <property type="term" value="P:response to ethylene"/>
    <property type="evidence" value="ECO:0007669"/>
    <property type="project" value="TreeGrafter"/>
</dbReference>
<feature type="compositionally biased region" description="Basic and acidic residues" evidence="2">
    <location>
        <begin position="175"/>
        <end position="213"/>
    </location>
</feature>
<sequence>MAVSHFYVLLLSMILVGASAAGDYSPSSNAAGEVAKPQSKAPSASYDKPVAQKMPKGAEESKKPTLESDPKSESYVEHGFQHSGDVEKPDFHFSDMTHSEVHSESYEKHVVPSMPKPEELGMPELEKDPKSESYDEPKFQHNEAIEKPDFHFPDMPHHQTHSEYDDKPVSQWVPKPEESEMPALKKDPKSESYAEPKFQHNEPIEKPDFHFPDMPHSTIHSASYDKPVAQWLPKPEESEKPTLEKDPKSESYDSKPDSDHDSKPKYKVDPHYETPKLNIPKPEEAFPAAVEGTVICKSPSGYVPIEGAVVRITCLQEDDQGYETTPVSCQTGPTDAKGYFFKTLPSNNKAKNLWENCKAFLEQSPVEECGVPSNVNRGIDGYKLSSHHILQEKHLKLYSVGPFFYTPEPKPAVKKAPAAGGGY</sequence>
<dbReference type="Proteomes" id="UP001154282">
    <property type="component" value="Unassembled WGS sequence"/>
</dbReference>
<comment type="caution">
    <text evidence="4">The sequence shown here is derived from an EMBL/GenBank/DDBJ whole genome shotgun (WGS) entry which is preliminary data.</text>
</comment>
<keyword evidence="1 3" id="KW-0732">Signal</keyword>
<dbReference type="PANTHER" id="PTHR33470">
    <property type="entry name" value="OS01G0164075 PROTEIN"/>
    <property type="match status" value="1"/>
</dbReference>
<dbReference type="AlphaFoldDB" id="A0AAV0K896"/>
<feature type="compositionally biased region" description="Basic and acidic residues" evidence="2">
    <location>
        <begin position="234"/>
        <end position="274"/>
    </location>
</feature>
<protein>
    <submittedName>
        <fullName evidence="4">Uncharacterized protein</fullName>
    </submittedName>
</protein>
<keyword evidence="5" id="KW-1185">Reference proteome</keyword>
<dbReference type="Pfam" id="PF01190">
    <property type="entry name" value="Pollen_Ole_e_1"/>
    <property type="match status" value="1"/>
</dbReference>
<proteinExistence type="predicted"/>
<reference evidence="4" key="1">
    <citation type="submission" date="2022-08" db="EMBL/GenBank/DDBJ databases">
        <authorList>
            <person name="Gutierrez-Valencia J."/>
        </authorList>
    </citation>
    <scope>NUCLEOTIDE SEQUENCE</scope>
</reference>
<accession>A0AAV0K896</accession>
<dbReference type="PANTHER" id="PTHR33470:SF40">
    <property type="entry name" value="PROTEIN SEED AND ROOT HAIR PROTECTIVE PROTEIN"/>
    <property type="match status" value="1"/>
</dbReference>
<name>A0AAV0K896_9ROSI</name>
<gene>
    <name evidence="4" type="ORF">LITE_LOCUS17177</name>
</gene>
<feature type="region of interest" description="Disordered" evidence="2">
    <location>
        <begin position="22"/>
        <end position="279"/>
    </location>
</feature>
<dbReference type="GO" id="GO:0071944">
    <property type="term" value="C:cell periphery"/>
    <property type="evidence" value="ECO:0007669"/>
    <property type="project" value="TreeGrafter"/>
</dbReference>
<evidence type="ECO:0000313" key="5">
    <source>
        <dbReference type="Proteomes" id="UP001154282"/>
    </source>
</evidence>
<evidence type="ECO:0000256" key="2">
    <source>
        <dbReference type="SAM" id="MobiDB-lite"/>
    </source>
</evidence>
<organism evidence="4 5">
    <name type="scientific">Linum tenue</name>
    <dbReference type="NCBI Taxonomy" id="586396"/>
    <lineage>
        <taxon>Eukaryota</taxon>
        <taxon>Viridiplantae</taxon>
        <taxon>Streptophyta</taxon>
        <taxon>Embryophyta</taxon>
        <taxon>Tracheophyta</taxon>
        <taxon>Spermatophyta</taxon>
        <taxon>Magnoliopsida</taxon>
        <taxon>eudicotyledons</taxon>
        <taxon>Gunneridae</taxon>
        <taxon>Pentapetalae</taxon>
        <taxon>rosids</taxon>
        <taxon>fabids</taxon>
        <taxon>Malpighiales</taxon>
        <taxon>Linaceae</taxon>
        <taxon>Linum</taxon>
    </lineage>
</organism>
<evidence type="ECO:0000256" key="3">
    <source>
        <dbReference type="SAM" id="SignalP"/>
    </source>
</evidence>
<evidence type="ECO:0000313" key="4">
    <source>
        <dbReference type="EMBL" id="CAI0417044.1"/>
    </source>
</evidence>
<evidence type="ECO:0000256" key="1">
    <source>
        <dbReference type="ARBA" id="ARBA00022729"/>
    </source>
</evidence>
<feature type="compositionally biased region" description="Basic and acidic residues" evidence="2">
    <location>
        <begin position="56"/>
        <end position="168"/>
    </location>
</feature>